<dbReference type="RefSeq" id="XP_005649759.1">
    <property type="nucleotide sequence ID" value="XM_005649702.1"/>
</dbReference>
<keyword evidence="11" id="KW-1185">Reference proteome</keyword>
<feature type="domain" description="Peptidase M16 N-terminal" evidence="8">
    <location>
        <begin position="44"/>
        <end position="164"/>
    </location>
</feature>
<evidence type="ECO:0000313" key="11">
    <source>
        <dbReference type="Proteomes" id="UP000007264"/>
    </source>
</evidence>
<evidence type="ECO:0000256" key="5">
    <source>
        <dbReference type="ARBA" id="ARBA00022833"/>
    </source>
</evidence>
<protein>
    <submittedName>
        <fullName evidence="10">Chloroplast processing enzyme-like protein</fullName>
    </submittedName>
</protein>
<evidence type="ECO:0000256" key="2">
    <source>
        <dbReference type="ARBA" id="ARBA00022670"/>
    </source>
</evidence>
<dbReference type="SUPFAM" id="SSF63411">
    <property type="entry name" value="LuxS/MPP-like metallohydrolase"/>
    <property type="match status" value="4"/>
</dbReference>
<accession>I0Z3J6</accession>
<dbReference type="OrthoDB" id="10251424at2759"/>
<dbReference type="eggNOG" id="KOG0959">
    <property type="taxonomic scope" value="Eukaryota"/>
</dbReference>
<dbReference type="STRING" id="574566.I0Z3J6"/>
<keyword evidence="5" id="KW-0862">Zinc</keyword>
<dbReference type="InterPro" id="IPR007863">
    <property type="entry name" value="Peptidase_M16_C"/>
</dbReference>
<evidence type="ECO:0000256" key="6">
    <source>
        <dbReference type="ARBA" id="ARBA00023049"/>
    </source>
</evidence>
<feature type="domain" description="Peptidase M16 C-terminal" evidence="9">
    <location>
        <begin position="203"/>
        <end position="381"/>
    </location>
</feature>
<reference evidence="10 11" key="1">
    <citation type="journal article" date="2012" name="Genome Biol.">
        <title>The genome of the polar eukaryotic microalga coccomyxa subellipsoidea reveals traits of cold adaptation.</title>
        <authorList>
            <person name="Blanc G."/>
            <person name="Agarkova I."/>
            <person name="Grimwood J."/>
            <person name="Kuo A."/>
            <person name="Brueggeman A."/>
            <person name="Dunigan D."/>
            <person name="Gurnon J."/>
            <person name="Ladunga I."/>
            <person name="Lindquist E."/>
            <person name="Lucas S."/>
            <person name="Pangilinan J."/>
            <person name="Proschold T."/>
            <person name="Salamov A."/>
            <person name="Schmutz J."/>
            <person name="Weeks D."/>
            <person name="Yamada T."/>
            <person name="Claverie J.M."/>
            <person name="Grigoriev I."/>
            <person name="Van Etten J."/>
            <person name="Lomsadze A."/>
            <person name="Borodovsky M."/>
        </authorList>
    </citation>
    <scope>NUCLEOTIDE SEQUENCE [LARGE SCALE GENOMIC DNA]</scope>
    <source>
        <strain evidence="10 11">C-169</strain>
    </source>
</reference>
<comment type="similarity">
    <text evidence="1 7">Belongs to the peptidase M16 family.</text>
</comment>
<evidence type="ECO:0000256" key="7">
    <source>
        <dbReference type="RuleBase" id="RU004447"/>
    </source>
</evidence>
<dbReference type="Pfam" id="PF05193">
    <property type="entry name" value="Peptidase_M16_C"/>
    <property type="match status" value="2"/>
</dbReference>
<keyword evidence="4" id="KW-0378">Hydrolase</keyword>
<evidence type="ECO:0000256" key="1">
    <source>
        <dbReference type="ARBA" id="ARBA00007261"/>
    </source>
</evidence>
<dbReference type="KEGG" id="csl:COCSUDRAFT_13445"/>
<dbReference type="AlphaFoldDB" id="I0Z3J6"/>
<keyword evidence="3" id="KW-0479">Metal-binding</keyword>
<organism evidence="10 11">
    <name type="scientific">Coccomyxa subellipsoidea (strain C-169)</name>
    <name type="common">Green microalga</name>
    <dbReference type="NCBI Taxonomy" id="574566"/>
    <lineage>
        <taxon>Eukaryota</taxon>
        <taxon>Viridiplantae</taxon>
        <taxon>Chlorophyta</taxon>
        <taxon>core chlorophytes</taxon>
        <taxon>Trebouxiophyceae</taxon>
        <taxon>Trebouxiophyceae incertae sedis</taxon>
        <taxon>Coccomyxaceae</taxon>
        <taxon>Coccomyxa</taxon>
        <taxon>Coccomyxa subellipsoidea</taxon>
    </lineage>
</organism>
<feature type="domain" description="Peptidase M16 C-terminal" evidence="9">
    <location>
        <begin position="697"/>
        <end position="883"/>
    </location>
</feature>
<proteinExistence type="inferred from homology"/>
<dbReference type="MEROPS" id="M16.A03"/>
<dbReference type="PROSITE" id="PS00143">
    <property type="entry name" value="INSULINASE"/>
    <property type="match status" value="1"/>
</dbReference>
<evidence type="ECO:0000259" key="8">
    <source>
        <dbReference type="Pfam" id="PF00675"/>
    </source>
</evidence>
<dbReference type="GO" id="GO:0006508">
    <property type="term" value="P:proteolysis"/>
    <property type="evidence" value="ECO:0007669"/>
    <property type="project" value="UniProtKB-KW"/>
</dbReference>
<keyword evidence="2" id="KW-0645">Protease</keyword>
<sequence>MAGEFRRLPDIELTSDEWSAPPPLGPDGVRYGQLRNGLRYYVCATTKPKQRAALALVVRIGSVVEEDHERGLAHIVEHLAFNATDAFQSHDIVKFLESIGAKFGACQNAYTTVDETVYELTVPSDDPKLLGQAFSVLAQFAAAVRCSPEDLQKERGPVLEEWRMGKDSMGRAQEVHWELILRGSKYAERLPIGLKDIIQGVPADVVRSFYERWYRPEHQAVVVTGDFDPDAVVAMLTEKLEGCQSRETTPAPAIPRYPLVPHNQPRFKVFIDKEAQQSLVHVSFKTETAPVTTPAQYLSSLREDLFHTAMNSRFFRIGRRQNPPFYNAQIGTEQITATIRSIVLTASTQEKNTSRALEAILSELASVRIHGLSKREIRSAIDFHMSDAESLFIERHQVYAEELRGEYVRHFLNGEFVVDRKREAHLCKSMLNKISREDGHAFQELAHKCCSTSNMVVKTTSHRRVVTEEDLADVVARVDRAEANGEIKAPDMLADAPTSVIPPGKEPQAGEIVHRRQFPKLGAIELVLSNGMKVCYKCTDLLDDQILCTGLAPGGLTEVGQDEYRTASFGATLAQEMGLFGIKPEVTMDLLTGKRCGINVQEGAYWRSIGGEQAPVDLETGLQLIYALFTTAVTPVPAELDTCMQYLREVTLAQLRNPMRRFADRVRQLIFQDCYFYRPFSLRDLARVDPHAACAHFNRSFCNPAEFSICFTGSLKADEFEELVKKYLAAIPPADSTCPAPKSPDKLKPLEFQFPDGVLREDVRVSMVENMSQALIAFPARLAIATTDGLPCGNEAVWLFLVCKLLETKLMQKLRFEFGEVYTVAVAPSFSGEAPCSSKGYSDGDVAITFSCDPDNAQRLIEMALSEMHRLQEEGPSEEDVKTVLVLDQRSWETEQQENSFWHNNLAVQAAADPASVQAALCRLFPMPCHSRYVALTLLPQKPLLSRMV</sequence>
<dbReference type="EMBL" id="AGSI01000004">
    <property type="protein sequence ID" value="EIE25215.1"/>
    <property type="molecule type" value="Genomic_DNA"/>
</dbReference>
<dbReference type="PANTHER" id="PTHR43690:SF34">
    <property type="entry name" value="ZINC PROTEASE PQQL-LIKE"/>
    <property type="match status" value="1"/>
</dbReference>
<dbReference type="InterPro" id="IPR001431">
    <property type="entry name" value="Pept_M16_Zn_BS"/>
</dbReference>
<gene>
    <name evidence="10" type="ORF">COCSUDRAFT_13445</name>
</gene>
<evidence type="ECO:0000259" key="9">
    <source>
        <dbReference type="Pfam" id="PF05193"/>
    </source>
</evidence>
<evidence type="ECO:0000256" key="3">
    <source>
        <dbReference type="ARBA" id="ARBA00022723"/>
    </source>
</evidence>
<dbReference type="Pfam" id="PF00675">
    <property type="entry name" value="Peptidase_M16"/>
    <property type="match status" value="1"/>
</dbReference>
<dbReference type="Proteomes" id="UP000007264">
    <property type="component" value="Unassembled WGS sequence"/>
</dbReference>
<dbReference type="InterPro" id="IPR011249">
    <property type="entry name" value="Metalloenz_LuxS/M16"/>
</dbReference>
<dbReference type="Gene3D" id="3.30.830.10">
    <property type="entry name" value="Metalloenzyme, LuxS/M16 peptidase-like"/>
    <property type="match status" value="4"/>
</dbReference>
<evidence type="ECO:0000256" key="4">
    <source>
        <dbReference type="ARBA" id="ARBA00022801"/>
    </source>
</evidence>
<dbReference type="GeneID" id="17043217"/>
<evidence type="ECO:0000313" key="10">
    <source>
        <dbReference type="EMBL" id="EIE25215.1"/>
    </source>
</evidence>
<comment type="caution">
    <text evidence="10">The sequence shown here is derived from an EMBL/GenBank/DDBJ whole genome shotgun (WGS) entry which is preliminary data.</text>
</comment>
<dbReference type="InterPro" id="IPR011765">
    <property type="entry name" value="Pept_M16_N"/>
</dbReference>
<dbReference type="GO" id="GO:0004222">
    <property type="term" value="F:metalloendopeptidase activity"/>
    <property type="evidence" value="ECO:0007669"/>
    <property type="project" value="InterPro"/>
</dbReference>
<name>I0Z3J6_COCSC</name>
<dbReference type="GO" id="GO:0046872">
    <property type="term" value="F:metal ion binding"/>
    <property type="evidence" value="ECO:0007669"/>
    <property type="project" value="UniProtKB-KW"/>
</dbReference>
<dbReference type="InterPro" id="IPR050626">
    <property type="entry name" value="Peptidase_M16"/>
</dbReference>
<dbReference type="PANTHER" id="PTHR43690">
    <property type="entry name" value="NARDILYSIN"/>
    <property type="match status" value="1"/>
</dbReference>
<keyword evidence="6" id="KW-0482">Metalloprotease</keyword>